<dbReference type="STRING" id="927083.DB32_000248"/>
<evidence type="ECO:0000256" key="1">
    <source>
        <dbReference type="SAM" id="MobiDB-lite"/>
    </source>
</evidence>
<sequence length="54" mass="5943">MRRVDAAPGVASWPCGVRIDADAIHLAGAEREREEEPRRQRAGERGDRPTTCGI</sequence>
<evidence type="ECO:0000313" key="3">
    <source>
        <dbReference type="Proteomes" id="UP000034883"/>
    </source>
</evidence>
<accession>A0A0F6SDA4</accession>
<name>A0A0F6SDA4_9BACT</name>
<reference evidence="2 3" key="1">
    <citation type="submission" date="2015-03" db="EMBL/GenBank/DDBJ databases">
        <title>Genome assembly of Sandaracinus amylolyticus DSM 53668.</title>
        <authorList>
            <person name="Sharma G."/>
            <person name="Subramanian S."/>
        </authorList>
    </citation>
    <scope>NUCLEOTIDE SEQUENCE [LARGE SCALE GENOMIC DNA]</scope>
    <source>
        <strain evidence="2 3">DSM 53668</strain>
    </source>
</reference>
<feature type="compositionally biased region" description="Basic and acidic residues" evidence="1">
    <location>
        <begin position="29"/>
        <end position="48"/>
    </location>
</feature>
<organism evidence="2 3">
    <name type="scientific">Sandaracinus amylolyticus</name>
    <dbReference type="NCBI Taxonomy" id="927083"/>
    <lineage>
        <taxon>Bacteria</taxon>
        <taxon>Pseudomonadati</taxon>
        <taxon>Myxococcota</taxon>
        <taxon>Polyangia</taxon>
        <taxon>Polyangiales</taxon>
        <taxon>Sandaracinaceae</taxon>
        <taxon>Sandaracinus</taxon>
    </lineage>
</organism>
<evidence type="ECO:0000313" key="2">
    <source>
        <dbReference type="EMBL" id="AKF03099.1"/>
    </source>
</evidence>
<keyword evidence="3" id="KW-1185">Reference proteome</keyword>
<dbReference type="EMBL" id="CP011125">
    <property type="protein sequence ID" value="AKF03099.1"/>
    <property type="molecule type" value="Genomic_DNA"/>
</dbReference>
<dbReference type="AlphaFoldDB" id="A0A0F6SDA4"/>
<dbReference type="KEGG" id="samy:DB32_000248"/>
<dbReference type="Proteomes" id="UP000034883">
    <property type="component" value="Chromosome"/>
</dbReference>
<proteinExistence type="predicted"/>
<gene>
    <name evidence="2" type="ORF">DB32_000248</name>
</gene>
<feature type="region of interest" description="Disordered" evidence="1">
    <location>
        <begin position="29"/>
        <end position="54"/>
    </location>
</feature>
<protein>
    <submittedName>
        <fullName evidence="2">Uncharacterized protein</fullName>
    </submittedName>
</protein>